<evidence type="ECO:0000313" key="4">
    <source>
        <dbReference type="Proteomes" id="UP000001656"/>
    </source>
</evidence>
<dbReference type="KEGG" id="clj:CLJU_c40380"/>
<dbReference type="Pfam" id="PF02954">
    <property type="entry name" value="HTH_8"/>
    <property type="match status" value="1"/>
</dbReference>
<evidence type="ECO:0000313" key="3">
    <source>
        <dbReference type="EMBL" id="OAA85172.1"/>
    </source>
</evidence>
<dbReference type="STRING" id="748727.CLJU_c40380"/>
<reference evidence="2" key="1">
    <citation type="submission" date="2009-07" db="EMBL/GenBank/DDBJ databases">
        <authorList>
            <person name="Koepke M."/>
            <person name="Hujer S."/>
            <person name="Held C."/>
            <person name="Wiezer A."/>
            <person name="Liesegang H."/>
            <person name="Ehrenreich A."/>
            <person name="Gottschalk G."/>
            <person name="Duerre P."/>
        </authorList>
    </citation>
    <scope>NUCLEOTIDE SEQUENCE</scope>
    <source>
        <strain evidence="2">DSM 13528</strain>
    </source>
</reference>
<dbReference type="Proteomes" id="UP000001656">
    <property type="component" value="Chromosome"/>
</dbReference>
<evidence type="ECO:0000313" key="2">
    <source>
        <dbReference type="EMBL" id="ADK17062.1"/>
    </source>
</evidence>
<dbReference type="SUPFAM" id="SSF46689">
    <property type="entry name" value="Homeodomain-like"/>
    <property type="match status" value="1"/>
</dbReference>
<evidence type="ECO:0000259" key="1">
    <source>
        <dbReference type="Pfam" id="PF02954"/>
    </source>
</evidence>
<dbReference type="RefSeq" id="WP_013240627.1">
    <property type="nucleotide sequence ID" value="NC_014328.1"/>
</dbReference>
<dbReference type="InterPro" id="IPR002197">
    <property type="entry name" value="HTH_Fis"/>
</dbReference>
<dbReference type="InterPro" id="IPR009057">
    <property type="entry name" value="Homeodomain-like_sf"/>
</dbReference>
<dbReference type="EMBL" id="CP001666">
    <property type="protein sequence ID" value="ADK17062.1"/>
    <property type="molecule type" value="Genomic_DNA"/>
</dbReference>
<accession>D8GII8</accession>
<reference evidence="2 4" key="2">
    <citation type="journal article" date="2010" name="Proc. Natl. Acad. Sci. U.S.A.">
        <title>Clostridium ljungdahlii represents a microbial production platform based on syngas.</title>
        <authorList>
            <person name="Kopke M."/>
            <person name="Held C."/>
            <person name="Hujer S."/>
            <person name="Liesegang H."/>
            <person name="Wiezer A."/>
            <person name="Wollherr A."/>
            <person name="Ehrenreich A."/>
            <person name="Liebl W."/>
            <person name="Gottschalk G."/>
            <person name="Durre P."/>
        </authorList>
    </citation>
    <scope>NUCLEOTIDE SEQUENCE [LARGE SCALE GENOMIC DNA]</scope>
    <source>
        <strain evidence="4">ATCC 55383 / DSM 13528 / PETC</strain>
        <strain evidence="2">DSM 13528</strain>
    </source>
</reference>
<keyword evidence="3" id="KW-0238">DNA-binding</keyword>
<dbReference type="OrthoDB" id="9803970at2"/>
<dbReference type="GO" id="GO:0043565">
    <property type="term" value="F:sequence-specific DNA binding"/>
    <property type="evidence" value="ECO:0007669"/>
    <property type="project" value="InterPro"/>
</dbReference>
<dbReference type="HOGENOM" id="CLU_2567815_0_0_9"/>
<keyword evidence="5" id="KW-1185">Reference proteome</keyword>
<proteinExistence type="predicted"/>
<gene>
    <name evidence="2" type="ordered locus">CLJU_c40380</name>
    <name evidence="3" type="ORF">WX45_00676</name>
</gene>
<feature type="domain" description="DNA binding HTH" evidence="1">
    <location>
        <begin position="30"/>
        <end position="73"/>
    </location>
</feature>
<dbReference type="EMBL" id="LITS01000020">
    <property type="protein sequence ID" value="OAA85172.1"/>
    <property type="molecule type" value="Genomic_DNA"/>
</dbReference>
<dbReference type="Gene3D" id="1.10.10.60">
    <property type="entry name" value="Homeodomain-like"/>
    <property type="match status" value="1"/>
</dbReference>
<name>D8GII8_CLOLD</name>
<reference evidence="3 5" key="3">
    <citation type="journal article" date="2016" name="Biotechnol. Bioeng.">
        <title>Traits of selected Clostridium strains for syngas fermentation to ethanol.</title>
        <authorList>
            <person name="Martin M.E."/>
            <person name="Richter H."/>
            <person name="Saha S."/>
            <person name="Angenent L.T."/>
        </authorList>
    </citation>
    <scope>NUCLEOTIDE SEQUENCE [LARGE SCALE GENOMIC DNA]</scope>
    <source>
        <strain evidence="3 5">PETC</strain>
    </source>
</reference>
<dbReference type="PATRIC" id="fig|748727.19.peg.1297"/>
<dbReference type="AlphaFoldDB" id="D8GII8"/>
<evidence type="ECO:0000313" key="5">
    <source>
        <dbReference type="Proteomes" id="UP000077020"/>
    </source>
</evidence>
<sequence>MYEIIKNSKKATEINKSNEHVLENEEVMTIKDLEKREIEKVLAKYGHIKEGKTDAAKALGISRATLYRKLKEYNIKSQNAN</sequence>
<dbReference type="Proteomes" id="UP000077020">
    <property type="component" value="Unassembled WGS sequence"/>
</dbReference>
<protein>
    <submittedName>
        <fullName evidence="3">DNA-binding transcriptional regulator DhaR</fullName>
    </submittedName>
</protein>
<organism evidence="2 4">
    <name type="scientific">Clostridium ljungdahlii (strain ATCC 55383 / DSM 13528 / PETC)</name>
    <dbReference type="NCBI Taxonomy" id="748727"/>
    <lineage>
        <taxon>Bacteria</taxon>
        <taxon>Bacillati</taxon>
        <taxon>Bacillota</taxon>
        <taxon>Clostridia</taxon>
        <taxon>Eubacteriales</taxon>
        <taxon>Clostridiaceae</taxon>
        <taxon>Clostridium</taxon>
    </lineage>
</organism>